<dbReference type="Proteomes" id="UP000184310">
    <property type="component" value="Unassembled WGS sequence"/>
</dbReference>
<accession>A0A1M6QA79</accession>
<keyword evidence="10" id="KW-1185">Reference proteome</keyword>
<dbReference type="Gene3D" id="3.90.550.10">
    <property type="entry name" value="Spore Coat Polysaccharide Biosynthesis Protein SpsA, Chain A"/>
    <property type="match status" value="1"/>
</dbReference>
<dbReference type="Pfam" id="PF00483">
    <property type="entry name" value="NTP_transferase"/>
    <property type="match status" value="1"/>
</dbReference>
<evidence type="ECO:0000313" key="9">
    <source>
        <dbReference type="EMBL" id="SHK17055.1"/>
    </source>
</evidence>
<evidence type="ECO:0000256" key="4">
    <source>
        <dbReference type="ARBA" id="ARBA00022695"/>
    </source>
</evidence>
<dbReference type="GO" id="GO:0004475">
    <property type="term" value="F:mannose-1-phosphate guanylyltransferase (GTP) activity"/>
    <property type="evidence" value="ECO:0007669"/>
    <property type="project" value="UniProtKB-EC"/>
</dbReference>
<evidence type="ECO:0000256" key="7">
    <source>
        <dbReference type="ARBA" id="ARBA00047343"/>
    </source>
</evidence>
<dbReference type="GO" id="GO:0005525">
    <property type="term" value="F:GTP binding"/>
    <property type="evidence" value="ECO:0007669"/>
    <property type="project" value="UniProtKB-KW"/>
</dbReference>
<dbReference type="RefSeq" id="WP_072990446.1">
    <property type="nucleotide sequence ID" value="NZ_FQZB01000014.1"/>
</dbReference>
<evidence type="ECO:0000256" key="6">
    <source>
        <dbReference type="ARBA" id="ARBA00023134"/>
    </source>
</evidence>
<proteinExistence type="inferred from homology"/>
<keyword evidence="5" id="KW-0547">Nucleotide-binding</keyword>
<organism evidence="9 10">
    <name type="scientific">Clostridium cavendishii DSM 21758</name>
    <dbReference type="NCBI Taxonomy" id="1121302"/>
    <lineage>
        <taxon>Bacteria</taxon>
        <taxon>Bacillati</taxon>
        <taxon>Bacillota</taxon>
        <taxon>Clostridia</taxon>
        <taxon>Eubacteriales</taxon>
        <taxon>Clostridiaceae</taxon>
        <taxon>Clostridium</taxon>
    </lineage>
</organism>
<evidence type="ECO:0000256" key="1">
    <source>
        <dbReference type="ARBA" id="ARBA00006115"/>
    </source>
</evidence>
<dbReference type="PANTHER" id="PTHR46390">
    <property type="entry name" value="MANNOSE-1-PHOSPHATE GUANYLYLTRANSFERASE"/>
    <property type="match status" value="1"/>
</dbReference>
<dbReference type="SUPFAM" id="SSF53448">
    <property type="entry name" value="Nucleotide-diphospho-sugar transferases"/>
    <property type="match status" value="1"/>
</dbReference>
<dbReference type="SUPFAM" id="SSF159283">
    <property type="entry name" value="Guanosine diphospho-D-mannose pyrophosphorylase/mannose-6-phosphate isomerase linker domain"/>
    <property type="match status" value="1"/>
</dbReference>
<sequence length="344" mass="39599">MLCALIMAGGRGTRFWPLSTEEKPKQFLKLLGYKTMIQMTVNRIEPLIPLERIFISTGEKYVSLVKEQLPDLPERNIIIEPEARNTTPCIALSAFVIKRYYKDATMVVLPADHLIKNENKFEETISNASKFVDEHNTSIVTLGITPSRAETGYGYIKEGKHIISINNANIVKVDKFVEKPTEENAKEYLENGNYLWNAGMFIWKIDNIINLMKRYQTETFEVLKKIEIIEEEKLQKYINKNYLLTKKVSIDYGIMEKSDEIYVIPSDFGWDDVGSWESIERYREKDESGNIHIGKVKSNMSSNNIIITLNNEVIINNISNIYVIENNGKIIIGNKSEIKSIKQN</sequence>
<feature type="domain" description="Nucleotidyl transferase" evidence="8">
    <location>
        <begin position="4"/>
        <end position="287"/>
    </location>
</feature>
<comment type="similarity">
    <text evidence="1">Belongs to the mannose-6-phosphate isomerase type 2 family.</text>
</comment>
<dbReference type="OrthoDB" id="9806359at2"/>
<keyword evidence="4 9" id="KW-0548">Nucleotidyltransferase</keyword>
<reference evidence="9 10" key="1">
    <citation type="submission" date="2016-11" db="EMBL/GenBank/DDBJ databases">
        <authorList>
            <person name="Jaros S."/>
            <person name="Januszkiewicz K."/>
            <person name="Wedrychowicz H."/>
        </authorList>
    </citation>
    <scope>NUCLEOTIDE SEQUENCE [LARGE SCALE GENOMIC DNA]</scope>
    <source>
        <strain evidence="9 10">DSM 21758</strain>
    </source>
</reference>
<evidence type="ECO:0000256" key="5">
    <source>
        <dbReference type="ARBA" id="ARBA00022741"/>
    </source>
</evidence>
<dbReference type="EMBL" id="FQZB01000014">
    <property type="protein sequence ID" value="SHK17055.1"/>
    <property type="molecule type" value="Genomic_DNA"/>
</dbReference>
<dbReference type="CDD" id="cd02509">
    <property type="entry name" value="GDP-M1P_Guanylyltransferase"/>
    <property type="match status" value="1"/>
</dbReference>
<dbReference type="GO" id="GO:0009298">
    <property type="term" value="P:GDP-mannose biosynthetic process"/>
    <property type="evidence" value="ECO:0007669"/>
    <property type="project" value="TreeGrafter"/>
</dbReference>
<dbReference type="InterPro" id="IPR049577">
    <property type="entry name" value="GMPP_N"/>
</dbReference>
<evidence type="ECO:0000313" key="10">
    <source>
        <dbReference type="Proteomes" id="UP000184310"/>
    </source>
</evidence>
<comment type="catalytic activity">
    <reaction evidence="7">
        <text>alpha-D-mannose 1-phosphate + GTP + H(+) = GDP-alpha-D-mannose + diphosphate</text>
        <dbReference type="Rhea" id="RHEA:15229"/>
        <dbReference type="ChEBI" id="CHEBI:15378"/>
        <dbReference type="ChEBI" id="CHEBI:33019"/>
        <dbReference type="ChEBI" id="CHEBI:37565"/>
        <dbReference type="ChEBI" id="CHEBI:57527"/>
        <dbReference type="ChEBI" id="CHEBI:58409"/>
        <dbReference type="EC" id="2.7.7.13"/>
    </reaction>
</comment>
<evidence type="ECO:0000256" key="2">
    <source>
        <dbReference type="ARBA" id="ARBA00012387"/>
    </source>
</evidence>
<evidence type="ECO:0000256" key="3">
    <source>
        <dbReference type="ARBA" id="ARBA00022679"/>
    </source>
</evidence>
<dbReference type="FunFam" id="3.90.550.10:FF:000046">
    <property type="entry name" value="Mannose-1-phosphate guanylyltransferase (GDP)"/>
    <property type="match status" value="1"/>
</dbReference>
<dbReference type="InterPro" id="IPR029044">
    <property type="entry name" value="Nucleotide-diphossugar_trans"/>
</dbReference>
<dbReference type="PANTHER" id="PTHR46390:SF1">
    <property type="entry name" value="MANNOSE-1-PHOSPHATE GUANYLYLTRANSFERASE"/>
    <property type="match status" value="1"/>
</dbReference>
<evidence type="ECO:0000259" key="8">
    <source>
        <dbReference type="Pfam" id="PF00483"/>
    </source>
</evidence>
<gene>
    <name evidence="9" type="ORF">SAMN02745163_03337</name>
</gene>
<keyword evidence="6" id="KW-0342">GTP-binding</keyword>
<name>A0A1M6QA79_9CLOT</name>
<dbReference type="EC" id="2.7.7.13" evidence="2"/>
<dbReference type="STRING" id="1121302.SAMN02745163_03337"/>
<dbReference type="InterPro" id="IPR051161">
    <property type="entry name" value="Mannose-6P_isomerase_type2"/>
</dbReference>
<dbReference type="InterPro" id="IPR005835">
    <property type="entry name" value="NTP_transferase_dom"/>
</dbReference>
<dbReference type="AlphaFoldDB" id="A0A1M6QA79"/>
<keyword evidence="3 9" id="KW-0808">Transferase</keyword>
<protein>
    <recommendedName>
        <fullName evidence="2">mannose-1-phosphate guanylyltransferase</fullName>
        <ecNumber evidence="2">2.7.7.13</ecNumber>
    </recommendedName>
</protein>